<feature type="region of interest" description="Disordered" evidence="1">
    <location>
        <begin position="1"/>
        <end position="39"/>
    </location>
</feature>
<evidence type="ECO:0000256" key="1">
    <source>
        <dbReference type="SAM" id="MobiDB-lite"/>
    </source>
</evidence>
<feature type="compositionally biased region" description="Low complexity" evidence="1">
    <location>
        <begin position="327"/>
        <end position="349"/>
    </location>
</feature>
<feature type="transmembrane region" description="Helical" evidence="2">
    <location>
        <begin position="176"/>
        <end position="201"/>
    </location>
</feature>
<feature type="compositionally biased region" description="Low complexity" evidence="1">
    <location>
        <begin position="357"/>
        <end position="371"/>
    </location>
</feature>
<dbReference type="EMBL" id="JAVRRL010000005">
    <property type="protein sequence ID" value="KAK5117327.1"/>
    <property type="molecule type" value="Genomic_DNA"/>
</dbReference>
<name>A0AAN7TMY7_9PEZI</name>
<dbReference type="Proteomes" id="UP001310890">
    <property type="component" value="Unassembled WGS sequence"/>
</dbReference>
<organism evidence="3 4">
    <name type="scientific">Meristemomyces frigidus</name>
    <dbReference type="NCBI Taxonomy" id="1508187"/>
    <lineage>
        <taxon>Eukaryota</taxon>
        <taxon>Fungi</taxon>
        <taxon>Dikarya</taxon>
        <taxon>Ascomycota</taxon>
        <taxon>Pezizomycotina</taxon>
        <taxon>Dothideomycetes</taxon>
        <taxon>Dothideomycetidae</taxon>
        <taxon>Mycosphaerellales</taxon>
        <taxon>Teratosphaeriaceae</taxon>
        <taxon>Meristemomyces</taxon>
    </lineage>
</organism>
<evidence type="ECO:0000313" key="4">
    <source>
        <dbReference type="Proteomes" id="UP001310890"/>
    </source>
</evidence>
<evidence type="ECO:0000256" key="2">
    <source>
        <dbReference type="SAM" id="Phobius"/>
    </source>
</evidence>
<accession>A0AAN7TMY7</accession>
<keyword evidence="2" id="KW-0812">Transmembrane</keyword>
<proteinExistence type="predicted"/>
<gene>
    <name evidence="3" type="ORF">LTR62_005944</name>
</gene>
<keyword evidence="2" id="KW-1133">Transmembrane helix</keyword>
<feature type="compositionally biased region" description="Polar residues" evidence="1">
    <location>
        <begin position="307"/>
        <end position="326"/>
    </location>
</feature>
<evidence type="ECO:0000313" key="3">
    <source>
        <dbReference type="EMBL" id="KAK5117327.1"/>
    </source>
</evidence>
<reference evidence="3" key="1">
    <citation type="submission" date="2023-08" db="EMBL/GenBank/DDBJ databases">
        <title>Black Yeasts Isolated from many extreme environments.</title>
        <authorList>
            <person name="Coleine C."/>
            <person name="Stajich J.E."/>
            <person name="Selbmann L."/>
        </authorList>
    </citation>
    <scope>NUCLEOTIDE SEQUENCE</scope>
    <source>
        <strain evidence="3">CCFEE 5401</strain>
    </source>
</reference>
<feature type="compositionally biased region" description="Polar residues" evidence="1">
    <location>
        <begin position="28"/>
        <end position="37"/>
    </location>
</feature>
<keyword evidence="2" id="KW-0472">Membrane</keyword>
<protein>
    <submittedName>
        <fullName evidence="3">Uncharacterized protein</fullName>
    </submittedName>
</protein>
<comment type="caution">
    <text evidence="3">The sequence shown here is derived from an EMBL/GenBank/DDBJ whole genome shotgun (WGS) entry which is preliminary data.</text>
</comment>
<feature type="region of interest" description="Disordered" evidence="1">
    <location>
        <begin position="218"/>
        <end position="276"/>
    </location>
</feature>
<dbReference type="AlphaFoldDB" id="A0AAN7TMY7"/>
<feature type="region of interest" description="Disordered" evidence="1">
    <location>
        <begin position="291"/>
        <end position="446"/>
    </location>
</feature>
<feature type="compositionally biased region" description="Basic and acidic residues" evidence="1">
    <location>
        <begin position="416"/>
        <end position="430"/>
    </location>
</feature>
<feature type="compositionally biased region" description="Basic and acidic residues" evidence="1">
    <location>
        <begin position="260"/>
        <end position="269"/>
    </location>
</feature>
<sequence length="446" mass="48225">MVLEEAAAPTDAFLSSNDYPQSDPDPYENSNTSSSRAPGTWMRIEQNGIDNKTAAPVFLNLNDLPRRFTLLNAGPHPDFVIKGIQQQCFFVANTLQRPITQPEADALAFHFAKSIRMASYGAPVGAAIAGALAYRGRKTYRFPGWSPFKEGSKLSRESFGPFKGMQAKIAWHGTRIFAYSMVGMVLGQIFFGSYALSVSLAGRAMDPRLKDFNETLRERQKSGLGREAGRRVEDESPGAKGMETYDMARQRRAVQGGGRKGKEEQRGWDDASPTGAASFDQEVVYGAEQSGFMSEQEVRRQVDARMNANQTASSSPTEASQSVTPQSSRTSRGAATSSSSPQQTSSGGSWDKLRQEAMSANPPKASSSSPPFTRGMSSSNSAGTRALTGGREDASSGDGFGFPSDEPGRRSTQSEAQKEFNARMERERAGGDFNAGSEGEGRRGWS</sequence>